<evidence type="ECO:0000313" key="2">
    <source>
        <dbReference type="EMBL" id="MBB6146610.1"/>
    </source>
</evidence>
<dbReference type="SUPFAM" id="SSF49452">
    <property type="entry name" value="Starch-binding domain-like"/>
    <property type="match status" value="1"/>
</dbReference>
<dbReference type="InterPro" id="IPR013784">
    <property type="entry name" value="Carb-bd-like_fold"/>
</dbReference>
<evidence type="ECO:0000259" key="1">
    <source>
        <dbReference type="Pfam" id="PF14686"/>
    </source>
</evidence>
<dbReference type="AlphaFoldDB" id="A0A841JZN6"/>
<reference evidence="2 3" key="1">
    <citation type="submission" date="2020-08" db="EMBL/GenBank/DDBJ databases">
        <title>Genomic Encyclopedia of Type Strains, Phase IV (KMG-IV): sequencing the most valuable type-strain genomes for metagenomic binning, comparative biology and taxonomic classification.</title>
        <authorList>
            <person name="Goeker M."/>
        </authorList>
    </citation>
    <scope>NUCLEOTIDE SEQUENCE [LARGE SCALE GENOMIC DNA]</scope>
    <source>
        <strain evidence="2 3">DSM 103733</strain>
    </source>
</reference>
<dbReference type="EMBL" id="JACHEK010000010">
    <property type="protein sequence ID" value="MBB6146610.1"/>
    <property type="molecule type" value="Genomic_DNA"/>
</dbReference>
<keyword evidence="3" id="KW-1185">Reference proteome</keyword>
<dbReference type="InterPro" id="IPR052721">
    <property type="entry name" value="ET_Amicyanin"/>
</dbReference>
<evidence type="ECO:0000313" key="3">
    <source>
        <dbReference type="Proteomes" id="UP000538666"/>
    </source>
</evidence>
<sequence length="204" mass="22148">MRSSDAVKKSMHFSDEGVVIWLTPVNAATAGADTAPPKGRLQLAQKNKEFVPHLLVVQVGSVVEFPNLDPFFHNVFSQFNGKRFDLGLYESGTTKSVHFNRQGVSYIFCNIHPDMSAVVVAVPTPYYASSSATGALTIHDVAPGVYEMHVWAMGSSEISLSDLERRVVVSAGSVNLGTVTVDEAAVTPHSNKFGEPYLRQSSNY</sequence>
<accession>A0A841JZN6</accession>
<dbReference type="RefSeq" id="WP_156186018.1">
    <property type="nucleotide sequence ID" value="NZ_JACHEK010000010.1"/>
</dbReference>
<dbReference type="Pfam" id="PF14686">
    <property type="entry name" value="fn3_3"/>
    <property type="match status" value="1"/>
</dbReference>
<organism evidence="2 3">
    <name type="scientific">Silvibacterium bohemicum</name>
    <dbReference type="NCBI Taxonomy" id="1577686"/>
    <lineage>
        <taxon>Bacteria</taxon>
        <taxon>Pseudomonadati</taxon>
        <taxon>Acidobacteriota</taxon>
        <taxon>Terriglobia</taxon>
        <taxon>Terriglobales</taxon>
        <taxon>Acidobacteriaceae</taxon>
        <taxon>Silvibacterium</taxon>
    </lineage>
</organism>
<dbReference type="OrthoDB" id="9772097at2"/>
<dbReference type="InterPro" id="IPR008972">
    <property type="entry name" value="Cupredoxin"/>
</dbReference>
<gene>
    <name evidence="2" type="ORF">HNQ77_004589</name>
</gene>
<name>A0A841JZN6_9BACT</name>
<feature type="domain" description="Rhamnogalacturonan lyase" evidence="1">
    <location>
        <begin position="126"/>
        <end position="173"/>
    </location>
</feature>
<dbReference type="SUPFAM" id="SSF49503">
    <property type="entry name" value="Cupredoxins"/>
    <property type="match status" value="1"/>
</dbReference>
<comment type="caution">
    <text evidence="2">The sequence shown here is derived from an EMBL/GenBank/DDBJ whole genome shotgun (WGS) entry which is preliminary data.</text>
</comment>
<protein>
    <submittedName>
        <fullName evidence="2">Plastocyanin</fullName>
    </submittedName>
</protein>
<dbReference type="PANTHER" id="PTHR36507:SF1">
    <property type="entry name" value="BLL1555 PROTEIN"/>
    <property type="match status" value="1"/>
</dbReference>
<dbReference type="Proteomes" id="UP000538666">
    <property type="component" value="Unassembled WGS sequence"/>
</dbReference>
<dbReference type="Gene3D" id="2.60.40.420">
    <property type="entry name" value="Cupredoxins - blue copper proteins"/>
    <property type="match status" value="1"/>
</dbReference>
<dbReference type="PANTHER" id="PTHR36507">
    <property type="entry name" value="BLL1555 PROTEIN"/>
    <property type="match status" value="1"/>
</dbReference>
<dbReference type="InterPro" id="IPR029413">
    <property type="entry name" value="RG-lyase_II"/>
</dbReference>
<proteinExistence type="predicted"/>
<dbReference type="GO" id="GO:0030246">
    <property type="term" value="F:carbohydrate binding"/>
    <property type="evidence" value="ECO:0007669"/>
    <property type="project" value="InterPro"/>
</dbReference>